<dbReference type="Gene3D" id="3.40.50.1820">
    <property type="entry name" value="alpha/beta hydrolase"/>
    <property type="match status" value="1"/>
</dbReference>
<evidence type="ECO:0000256" key="2">
    <source>
        <dbReference type="ARBA" id="ARBA00022801"/>
    </source>
</evidence>
<name>A0A9P0DI45_PHACE</name>
<accession>A0A9P0DI45</accession>
<dbReference type="PANTHER" id="PTHR43798:SF14">
    <property type="entry name" value="SERINE HYDROLASE-LIKE PROTEIN DDB_G0286239"/>
    <property type="match status" value="1"/>
</dbReference>
<dbReference type="InterPro" id="IPR050266">
    <property type="entry name" value="AB_hydrolase_sf"/>
</dbReference>
<dbReference type="GO" id="GO:0016787">
    <property type="term" value="F:hydrolase activity"/>
    <property type="evidence" value="ECO:0007669"/>
    <property type="project" value="UniProtKB-KW"/>
</dbReference>
<feature type="domain" description="AB hydrolase-1" evidence="3">
    <location>
        <begin position="51"/>
        <end position="155"/>
    </location>
</feature>
<keyword evidence="5" id="KW-1185">Reference proteome</keyword>
<evidence type="ECO:0000313" key="4">
    <source>
        <dbReference type="EMBL" id="CAH1156116.1"/>
    </source>
</evidence>
<comment type="similarity">
    <text evidence="1">Belongs to the AB hydrolase superfamily.</text>
</comment>
<dbReference type="Proteomes" id="UP001153737">
    <property type="component" value="Chromosome 2"/>
</dbReference>
<gene>
    <name evidence="4" type="ORF">PHAECO_LOCUS6203</name>
</gene>
<dbReference type="EMBL" id="OU896708">
    <property type="protein sequence ID" value="CAH1156116.1"/>
    <property type="molecule type" value="Genomic_DNA"/>
</dbReference>
<reference evidence="4" key="1">
    <citation type="submission" date="2022-01" db="EMBL/GenBank/DDBJ databases">
        <authorList>
            <person name="King R."/>
        </authorList>
    </citation>
    <scope>NUCLEOTIDE SEQUENCE</scope>
</reference>
<dbReference type="AlphaFoldDB" id="A0A9P0DI45"/>
<evidence type="ECO:0000256" key="1">
    <source>
        <dbReference type="ARBA" id="ARBA00008645"/>
    </source>
</evidence>
<protein>
    <recommendedName>
        <fullName evidence="3">AB hydrolase-1 domain-containing protein</fullName>
    </recommendedName>
</protein>
<dbReference type="OrthoDB" id="190201at2759"/>
<dbReference type="SUPFAM" id="SSF53474">
    <property type="entry name" value="alpha/beta-Hydrolases"/>
    <property type="match status" value="1"/>
</dbReference>
<dbReference type="Pfam" id="PF00561">
    <property type="entry name" value="Abhydrolase_1"/>
    <property type="match status" value="1"/>
</dbReference>
<reference evidence="4" key="2">
    <citation type="submission" date="2022-10" db="EMBL/GenBank/DDBJ databases">
        <authorList>
            <consortium name="ENA_rothamsted_submissions"/>
            <consortium name="culmorum"/>
            <person name="King R."/>
        </authorList>
    </citation>
    <scope>NUCLEOTIDE SEQUENCE</scope>
</reference>
<organism evidence="4 5">
    <name type="scientific">Phaedon cochleariae</name>
    <name type="common">Mustard beetle</name>
    <dbReference type="NCBI Taxonomy" id="80249"/>
    <lineage>
        <taxon>Eukaryota</taxon>
        <taxon>Metazoa</taxon>
        <taxon>Ecdysozoa</taxon>
        <taxon>Arthropoda</taxon>
        <taxon>Hexapoda</taxon>
        <taxon>Insecta</taxon>
        <taxon>Pterygota</taxon>
        <taxon>Neoptera</taxon>
        <taxon>Endopterygota</taxon>
        <taxon>Coleoptera</taxon>
        <taxon>Polyphaga</taxon>
        <taxon>Cucujiformia</taxon>
        <taxon>Chrysomeloidea</taxon>
        <taxon>Chrysomelidae</taxon>
        <taxon>Chrysomelinae</taxon>
        <taxon>Chrysomelini</taxon>
        <taxon>Phaedon</taxon>
    </lineage>
</organism>
<sequence length="354" mass="41348">MMFLRQVFLKIVQFEHGIRFISSKRQFKEVSVEVPWGQISGKWWEPFDTRPILSIHGWQDNCQSFDRLIPLLNEDVGFLAIDSAGHGYSSRLPPGMLYHHINHLITIRSVANYFNWPKVSLMGHSLGSIMSYMYSSLYPTEIDFLICLDAIRPRQTTNVLPEITKTIELYMKTDEFMRKGHEPPSYSIEEIKKKLSEPIENSILLEYTQFLMERGIAPSKKYPGKYYFTRDPRVKISNFFVISDEEVSQSIPLMKMPIFFVKASDSPYFFGKTEIFFEFLDAHRKNNTNFEHHFIEGTHHVHLNNPERVAPLVKNFIKKYNVGDRSQGGLPENIVQNIDATQMWSDNNFEKDSN</sequence>
<proteinExistence type="inferred from homology"/>
<evidence type="ECO:0000259" key="3">
    <source>
        <dbReference type="Pfam" id="PF00561"/>
    </source>
</evidence>
<keyword evidence="2" id="KW-0378">Hydrolase</keyword>
<dbReference type="GO" id="GO:0016020">
    <property type="term" value="C:membrane"/>
    <property type="evidence" value="ECO:0007669"/>
    <property type="project" value="TreeGrafter"/>
</dbReference>
<dbReference type="InterPro" id="IPR029058">
    <property type="entry name" value="AB_hydrolase_fold"/>
</dbReference>
<dbReference type="PANTHER" id="PTHR43798">
    <property type="entry name" value="MONOACYLGLYCEROL LIPASE"/>
    <property type="match status" value="1"/>
</dbReference>
<evidence type="ECO:0000313" key="5">
    <source>
        <dbReference type="Proteomes" id="UP001153737"/>
    </source>
</evidence>
<dbReference type="InterPro" id="IPR000073">
    <property type="entry name" value="AB_hydrolase_1"/>
</dbReference>